<feature type="domain" description="AMOP" evidence="9">
    <location>
        <begin position="506"/>
        <end position="659"/>
    </location>
</feature>
<dbReference type="Pfam" id="PF03782">
    <property type="entry name" value="AMOP"/>
    <property type="match status" value="1"/>
</dbReference>
<accession>A0A8W8L4V9</accession>
<keyword evidence="8" id="KW-0732">Signal</keyword>
<dbReference type="GO" id="GO:0016020">
    <property type="term" value="C:membrane"/>
    <property type="evidence" value="ECO:0007669"/>
    <property type="project" value="UniProtKB-SubCell"/>
</dbReference>
<name>A0A8W8L4V9_MAGGI</name>
<organism evidence="12 13">
    <name type="scientific">Magallana gigas</name>
    <name type="common">Pacific oyster</name>
    <name type="synonym">Crassostrea gigas</name>
    <dbReference type="NCBI Taxonomy" id="29159"/>
    <lineage>
        <taxon>Eukaryota</taxon>
        <taxon>Metazoa</taxon>
        <taxon>Spiralia</taxon>
        <taxon>Lophotrochozoa</taxon>
        <taxon>Mollusca</taxon>
        <taxon>Bivalvia</taxon>
        <taxon>Autobranchia</taxon>
        <taxon>Pteriomorphia</taxon>
        <taxon>Ostreida</taxon>
        <taxon>Ostreoidea</taxon>
        <taxon>Ostreidae</taxon>
        <taxon>Magallana</taxon>
    </lineage>
</organism>
<evidence type="ECO:0008006" key="14">
    <source>
        <dbReference type="Google" id="ProtNLM"/>
    </source>
</evidence>
<dbReference type="PROSITE" id="PS51220">
    <property type="entry name" value="NIDO"/>
    <property type="match status" value="1"/>
</dbReference>
<evidence type="ECO:0000256" key="1">
    <source>
        <dbReference type="ARBA" id="ARBA00004370"/>
    </source>
</evidence>
<feature type="compositionally biased region" description="Basic and acidic residues" evidence="6">
    <location>
        <begin position="1041"/>
        <end position="1050"/>
    </location>
</feature>
<dbReference type="EnsemblMetazoa" id="G26452.4">
    <property type="protein sequence ID" value="G26452.4:cds"/>
    <property type="gene ID" value="G26452"/>
</dbReference>
<dbReference type="AlphaFoldDB" id="A0A8W8L4V9"/>
<feature type="signal peptide" evidence="8">
    <location>
        <begin position="1"/>
        <end position="24"/>
    </location>
</feature>
<keyword evidence="13" id="KW-1185">Reference proteome</keyword>
<feature type="region of interest" description="Disordered" evidence="6">
    <location>
        <begin position="1039"/>
        <end position="1066"/>
    </location>
</feature>
<evidence type="ECO:0000259" key="10">
    <source>
        <dbReference type="PROSITE" id="PS51220"/>
    </source>
</evidence>
<reference evidence="12" key="1">
    <citation type="submission" date="2022-08" db="UniProtKB">
        <authorList>
            <consortium name="EnsemblMetazoa"/>
        </authorList>
    </citation>
    <scope>IDENTIFICATION</scope>
    <source>
        <strain evidence="12">05x7-T-G4-1.051#20</strain>
    </source>
</reference>
<dbReference type="PROSITE" id="PS50856">
    <property type="entry name" value="AMOP"/>
    <property type="match status" value="1"/>
</dbReference>
<dbReference type="InterPro" id="IPR051495">
    <property type="entry name" value="Epithelial_Barrier/Signaling"/>
</dbReference>
<keyword evidence="4 7" id="KW-0472">Membrane</keyword>
<dbReference type="EnsemblMetazoa" id="G26452.2">
    <property type="protein sequence ID" value="G26452.2:cds"/>
    <property type="gene ID" value="G26452"/>
</dbReference>
<dbReference type="PANTHER" id="PTHR13802">
    <property type="entry name" value="MUCIN 4-RELATED"/>
    <property type="match status" value="1"/>
</dbReference>
<dbReference type="SMART" id="SM00539">
    <property type="entry name" value="NIDO"/>
    <property type="match status" value="1"/>
</dbReference>
<dbReference type="InterPro" id="IPR056619">
    <property type="entry name" value="C8-3_MUC4"/>
</dbReference>
<feature type="transmembrane region" description="Helical" evidence="7">
    <location>
        <begin position="1008"/>
        <end position="1032"/>
    </location>
</feature>
<evidence type="ECO:0000256" key="7">
    <source>
        <dbReference type="SAM" id="Phobius"/>
    </source>
</evidence>
<protein>
    <recommendedName>
        <fullName evidence="14">Sushi domain-containing protein 2</fullName>
    </recommendedName>
</protein>
<keyword evidence="2 7" id="KW-0812">Transmembrane</keyword>
<dbReference type="PROSITE" id="PS51233">
    <property type="entry name" value="VWFD"/>
    <property type="match status" value="1"/>
</dbReference>
<dbReference type="Pfam" id="PF00094">
    <property type="entry name" value="VWD"/>
    <property type="match status" value="1"/>
</dbReference>
<evidence type="ECO:0000313" key="12">
    <source>
        <dbReference type="EnsemblMetazoa" id="G26452.4:cds"/>
    </source>
</evidence>
<feature type="domain" description="NIDO" evidence="10">
    <location>
        <begin position="99"/>
        <end position="268"/>
    </location>
</feature>
<feature type="domain" description="VWFD" evidence="11">
    <location>
        <begin position="671"/>
        <end position="873"/>
    </location>
</feature>
<dbReference type="EnsemblMetazoa" id="G26452.3">
    <property type="protein sequence ID" value="G26452.3:cds"/>
    <property type="gene ID" value="G26452"/>
</dbReference>
<dbReference type="PANTHER" id="PTHR13802:SF52">
    <property type="entry name" value="MUCIN-4"/>
    <property type="match status" value="1"/>
</dbReference>
<dbReference type="InterPro" id="IPR005533">
    <property type="entry name" value="AMOP_dom"/>
</dbReference>
<evidence type="ECO:0000256" key="2">
    <source>
        <dbReference type="ARBA" id="ARBA00022692"/>
    </source>
</evidence>
<evidence type="ECO:0000313" key="13">
    <source>
        <dbReference type="Proteomes" id="UP000005408"/>
    </source>
</evidence>
<evidence type="ECO:0000259" key="11">
    <source>
        <dbReference type="PROSITE" id="PS51233"/>
    </source>
</evidence>
<keyword evidence="5" id="KW-1015">Disulfide bond</keyword>
<dbReference type="GO" id="GO:0007160">
    <property type="term" value="P:cell-matrix adhesion"/>
    <property type="evidence" value="ECO:0007669"/>
    <property type="project" value="InterPro"/>
</dbReference>
<evidence type="ECO:0000256" key="3">
    <source>
        <dbReference type="ARBA" id="ARBA00022989"/>
    </source>
</evidence>
<comment type="subcellular location">
    <subcellularLocation>
        <location evidence="1">Membrane</location>
    </subcellularLocation>
</comment>
<dbReference type="InterPro" id="IPR001846">
    <property type="entry name" value="VWF_type-D"/>
</dbReference>
<evidence type="ECO:0000256" key="8">
    <source>
        <dbReference type="SAM" id="SignalP"/>
    </source>
</evidence>
<evidence type="ECO:0000256" key="5">
    <source>
        <dbReference type="ARBA" id="ARBA00023157"/>
    </source>
</evidence>
<dbReference type="OrthoDB" id="6051552at2759"/>
<dbReference type="Proteomes" id="UP000005408">
    <property type="component" value="Unassembled WGS sequence"/>
</dbReference>
<dbReference type="Pfam" id="PF06119">
    <property type="entry name" value="NIDO"/>
    <property type="match status" value="1"/>
</dbReference>
<dbReference type="InterPro" id="IPR003886">
    <property type="entry name" value="NIDO_dom"/>
</dbReference>
<evidence type="ECO:0000256" key="4">
    <source>
        <dbReference type="ARBA" id="ARBA00023136"/>
    </source>
</evidence>
<proteinExistence type="predicted"/>
<feature type="chain" id="PRO_5042431498" description="Sushi domain-containing protein 2" evidence="8">
    <location>
        <begin position="25"/>
        <end position="1066"/>
    </location>
</feature>
<dbReference type="Pfam" id="PF23263">
    <property type="entry name" value="C8-3_MUC4"/>
    <property type="match status" value="1"/>
</dbReference>
<evidence type="ECO:0000259" key="9">
    <source>
        <dbReference type="PROSITE" id="PS50856"/>
    </source>
</evidence>
<sequence>MAASHRQPAGILFVLSSLFLTISGEVLFNKGTSEVRINFPLMKIQLPDDLNFPYFGQKYHTVYISRDGFVSFSEYARYVSSRKFTERDSKNVNAAEDYPFIAPFYYGGADLGSTLTGNSLYKGKIFYNVLMKGNQGQRELREIGRNVSSSIPGVSSFDPTYALVVTWEKVTDQYNTGILKCTDEPGRMCQDNTFQAVITTDGKQSFAIFNYQEMNIQLPPRDSNYQAGFNGGFGRGWSSAIALQRVRNITQYQASDRLGRYIYQINEERIITGGCNNPDGILEAVPDFAGLLGGKVVEVTGPCFLSGRSYSLVFGNSRREKSENCITEDYGNTMMKVRCEIPMLTERGQVPVFMKANDGKLEYNTTITIVMPNVLPPEDYVQLVDSGPGSRWNETSASSLRLQWNSRVLSNHSSAKVKITLRGYREDRKSWDLTIPLKTESIPNSVQGFQFNPQDVNCDENCQNYEVGVIEVKLDDPRMANKYRTLRSRPTPLAWLINKAMVAKQGQSWPSNKCQAWYAKDMMDTSWLRSLPACPCNLHQALVDFGRWQKDPVCHLDSRTPDNCALHFTAVHCVRSVRPNNYGAGNQCCYRADGTLIYSEDSYQGSTPDRSHLWGAAPYNTPNLARAKVPAMSHSIHDIMPFYYCCLLTNDCDKYMSLRPTRSCTEYWSPKQAMVYGQGNVRMFDNTWYYVCGEGDFILLQSTMLTIEGRFQKSPFSPNYNSTILTDVGIRAGNDVIEVKMKGPNADRSKRVLDVLVNGEYQFFDNGPLRRRDFTDAVLINSDDPSNTMESNVTVVTNSGVGIQVAEKDQRLCLLVMIPPKFVSKGLLGNWNNNSDDDLTPRGSNYPLLNTSPQTIYSQFVFSWAITKNKDTSTIVPFPVYATNKTTMCFAHNQPNSQCNGDAACNHDYWTTMNMTIAIDTLRMSAHHQRLQENRQAERSCGLLDVPMSIKSNYNYSLGNKVTLTGCRKGTLSGTKEYTCVATGKDLSTQSWSPEVTASCGEIEQANIGMIIGIVVAIAVILIIAIAVAVVLKKKRKGSMRSRERKKDTMQDVEQYSKVAQREPKL</sequence>
<dbReference type="SMART" id="SM00723">
    <property type="entry name" value="AMOP"/>
    <property type="match status" value="1"/>
</dbReference>
<keyword evidence="3 7" id="KW-1133">Transmembrane helix</keyword>
<dbReference type="OMA" id="GYIMNDK"/>
<evidence type="ECO:0000256" key="6">
    <source>
        <dbReference type="SAM" id="MobiDB-lite"/>
    </source>
</evidence>